<dbReference type="KEGG" id="ccin:112494438"/>
<organism evidence="2 3">
    <name type="scientific">Cephus cinctus</name>
    <name type="common">Wheat stem sawfly</name>
    <dbReference type="NCBI Taxonomy" id="211228"/>
    <lineage>
        <taxon>Eukaryota</taxon>
        <taxon>Metazoa</taxon>
        <taxon>Ecdysozoa</taxon>
        <taxon>Arthropoda</taxon>
        <taxon>Hexapoda</taxon>
        <taxon>Insecta</taxon>
        <taxon>Pterygota</taxon>
        <taxon>Neoptera</taxon>
        <taxon>Endopterygota</taxon>
        <taxon>Hymenoptera</taxon>
        <taxon>Cephoidea</taxon>
        <taxon>Cephidae</taxon>
        <taxon>Cephus</taxon>
    </lineage>
</organism>
<evidence type="ECO:0000256" key="1">
    <source>
        <dbReference type="SAM" id="MobiDB-lite"/>
    </source>
</evidence>
<dbReference type="RefSeq" id="XP_024941384.1">
    <property type="nucleotide sequence ID" value="XM_025085616.1"/>
</dbReference>
<dbReference type="AlphaFoldDB" id="A0AAJ7RIU9"/>
<evidence type="ECO:0000313" key="2">
    <source>
        <dbReference type="Proteomes" id="UP000694920"/>
    </source>
</evidence>
<keyword evidence="2" id="KW-1185">Reference proteome</keyword>
<dbReference type="GeneID" id="112494438"/>
<gene>
    <name evidence="3" type="primary">LOC112494438</name>
</gene>
<feature type="compositionally biased region" description="Basic residues" evidence="1">
    <location>
        <begin position="128"/>
        <end position="137"/>
    </location>
</feature>
<name>A0AAJ7RIU9_CEPCN</name>
<proteinExistence type="predicted"/>
<sequence length="137" mass="16959">MGEERELKFLENDKLKLTIGSLATIKRDLLKNRWNYFCHLSQRKKLRETNREKCLTRLKWKYIELERVPTDSPVLEKIIRTRRERRESKLARKKRMIEIIEKIIKEEFRVKKKLESKQKTENFQNSRQRNRKKPTKF</sequence>
<dbReference type="Proteomes" id="UP000694920">
    <property type="component" value="Unplaced"/>
</dbReference>
<feature type="region of interest" description="Disordered" evidence="1">
    <location>
        <begin position="113"/>
        <end position="137"/>
    </location>
</feature>
<protein>
    <submittedName>
        <fullName evidence="3">Uncharacterized protein LOC112494438</fullName>
    </submittedName>
</protein>
<evidence type="ECO:0000313" key="3">
    <source>
        <dbReference type="RefSeq" id="XP_024941384.1"/>
    </source>
</evidence>
<accession>A0AAJ7RIU9</accession>
<reference evidence="3" key="1">
    <citation type="submission" date="2025-08" db="UniProtKB">
        <authorList>
            <consortium name="RefSeq"/>
        </authorList>
    </citation>
    <scope>IDENTIFICATION</scope>
</reference>